<keyword evidence="2" id="KW-0503">Monooxygenase</keyword>
<evidence type="ECO:0000256" key="1">
    <source>
        <dbReference type="ARBA" id="ARBA00023002"/>
    </source>
</evidence>
<evidence type="ECO:0000313" key="4">
    <source>
        <dbReference type="EMBL" id="SDE31633.1"/>
    </source>
</evidence>
<keyword evidence="5" id="KW-1185">Reference proteome</keyword>
<dbReference type="OrthoDB" id="9782160at2"/>
<dbReference type="InterPro" id="IPR036188">
    <property type="entry name" value="FAD/NAD-bd_sf"/>
</dbReference>
<dbReference type="AlphaFoldDB" id="A0A1G7BX58"/>
<sequence>MTTRARTAAVIGGGVAGPVAAAALRLAGVEATVYEAYPSRPDGVGGTLALAPNGLAALEIIGAAEAVAAAGLAITRMDMTVGERKRFTIPSLPDAGPLRSLHRSELHRLLHERAEALGVPFAYGKQLIDARQDGSGATAVFSDGTEVEADVLIGADGVHSALRPLIDPGAPGAHYTGMIGFEGVADHEAPVDPGTMTFAFGRRGYYLYWRLPEGGTRWGVNLPLRDPLPHREIQLTSIEEWKARMLEVYGGDEPGGDLLRTTPADRIQIHGPLHLMPKVPRWHRGRMVLVGDAVHAPSNSSGQGASLAIESAVELARCLRDLEPAAAFAAYERLRRNRVERVAANAARTNGVKAPGPVAQAIMPLVMPLFIKTVMNPEKTLGPVQRHRIDWDATVAEDGRQHS</sequence>
<proteinExistence type="predicted"/>
<gene>
    <name evidence="4" type="ORF">SAMN05216270_11826</name>
</gene>
<feature type="domain" description="FAD-binding" evidence="3">
    <location>
        <begin position="8"/>
        <end position="345"/>
    </location>
</feature>
<dbReference type="InterPro" id="IPR002938">
    <property type="entry name" value="FAD-bd"/>
</dbReference>
<organism evidence="4 5">
    <name type="scientific">Glycomyces harbinensis</name>
    <dbReference type="NCBI Taxonomy" id="58114"/>
    <lineage>
        <taxon>Bacteria</taxon>
        <taxon>Bacillati</taxon>
        <taxon>Actinomycetota</taxon>
        <taxon>Actinomycetes</taxon>
        <taxon>Glycomycetales</taxon>
        <taxon>Glycomycetaceae</taxon>
        <taxon>Glycomyces</taxon>
    </lineage>
</organism>
<evidence type="ECO:0000256" key="2">
    <source>
        <dbReference type="ARBA" id="ARBA00023033"/>
    </source>
</evidence>
<dbReference type="Gene3D" id="3.50.50.60">
    <property type="entry name" value="FAD/NAD(P)-binding domain"/>
    <property type="match status" value="1"/>
</dbReference>
<dbReference type="STRING" id="58114.SAMN05216270_11826"/>
<evidence type="ECO:0000259" key="3">
    <source>
        <dbReference type="Pfam" id="PF01494"/>
    </source>
</evidence>
<dbReference type="SUPFAM" id="SSF51905">
    <property type="entry name" value="FAD/NAD(P)-binding domain"/>
    <property type="match status" value="1"/>
</dbReference>
<accession>A0A1G7BX58</accession>
<dbReference type="PANTHER" id="PTHR13789:SF309">
    <property type="entry name" value="PUTATIVE (AFU_ORTHOLOGUE AFUA_6G14510)-RELATED"/>
    <property type="match status" value="1"/>
</dbReference>
<keyword evidence="1" id="KW-0560">Oxidoreductase</keyword>
<dbReference type="PANTHER" id="PTHR13789">
    <property type="entry name" value="MONOOXYGENASE"/>
    <property type="match status" value="1"/>
</dbReference>
<dbReference type="GO" id="GO:0004497">
    <property type="term" value="F:monooxygenase activity"/>
    <property type="evidence" value="ECO:0007669"/>
    <property type="project" value="UniProtKB-KW"/>
</dbReference>
<dbReference type="InterPro" id="IPR050493">
    <property type="entry name" value="FAD-dep_Monooxygenase_BioMet"/>
</dbReference>
<dbReference type="RefSeq" id="WP_091039871.1">
    <property type="nucleotide sequence ID" value="NZ_FNAD01000018.1"/>
</dbReference>
<dbReference type="Proteomes" id="UP000198949">
    <property type="component" value="Unassembled WGS sequence"/>
</dbReference>
<dbReference type="GO" id="GO:0071949">
    <property type="term" value="F:FAD binding"/>
    <property type="evidence" value="ECO:0007669"/>
    <property type="project" value="InterPro"/>
</dbReference>
<reference evidence="5" key="1">
    <citation type="submission" date="2016-10" db="EMBL/GenBank/DDBJ databases">
        <authorList>
            <person name="Varghese N."/>
            <person name="Submissions S."/>
        </authorList>
    </citation>
    <scope>NUCLEOTIDE SEQUENCE [LARGE SCALE GENOMIC DNA]</scope>
    <source>
        <strain evidence="5">CGMCC 4.3516</strain>
    </source>
</reference>
<dbReference type="EMBL" id="FNAD01000018">
    <property type="protein sequence ID" value="SDE31633.1"/>
    <property type="molecule type" value="Genomic_DNA"/>
</dbReference>
<dbReference type="Pfam" id="PF01494">
    <property type="entry name" value="FAD_binding_3"/>
    <property type="match status" value="1"/>
</dbReference>
<name>A0A1G7BX58_9ACTN</name>
<evidence type="ECO:0000313" key="5">
    <source>
        <dbReference type="Proteomes" id="UP000198949"/>
    </source>
</evidence>
<protein>
    <submittedName>
        <fullName evidence="4">2-polyprenyl-6-methoxyphenol hydroxylase</fullName>
    </submittedName>
</protein>
<dbReference type="PRINTS" id="PR00420">
    <property type="entry name" value="RNGMNOXGNASE"/>
</dbReference>